<sequence>MNLVFFILIVFIVFNAGVDCRRRRMVIDDVIRQKRAMLFREDMIVKHDNPI</sequence>
<keyword evidence="1" id="KW-0732">Signal</keyword>
<feature type="chain" id="PRO_5002653187" evidence="1">
    <location>
        <begin position="21"/>
        <end position="51"/>
    </location>
</feature>
<dbReference type="CTD" id="6418851"/>
<dbReference type="AlphaFoldDB" id="A3FPK5"/>
<dbReference type="RefSeq" id="NP_001123144.1">
    <property type="nucleotide sequence ID" value="NM_001129672.2"/>
</dbReference>
<name>A3FPK5_CAEEL</name>
<proteinExistence type="predicted"/>
<dbReference type="WormBase" id="F46C3.6">
    <property type="protein sequence ID" value="CE40697"/>
    <property type="gene ID" value="WBGene00045253"/>
</dbReference>
<evidence type="ECO:0000313" key="2">
    <source>
        <dbReference type="EMBL" id="CAM33503.1"/>
    </source>
</evidence>
<dbReference type="AGR" id="WB:WBGene00045253"/>
<feature type="signal peptide" evidence="1">
    <location>
        <begin position="1"/>
        <end position="20"/>
    </location>
</feature>
<dbReference type="EMBL" id="BX284606">
    <property type="protein sequence ID" value="CAM33503.1"/>
    <property type="molecule type" value="Genomic_DNA"/>
</dbReference>
<dbReference type="InParanoid" id="A3FPK5"/>
<accession>A3FPK5</accession>
<organism evidence="2 3">
    <name type="scientific">Caenorhabditis elegans</name>
    <dbReference type="NCBI Taxonomy" id="6239"/>
    <lineage>
        <taxon>Eukaryota</taxon>
        <taxon>Metazoa</taxon>
        <taxon>Ecdysozoa</taxon>
        <taxon>Nematoda</taxon>
        <taxon>Chromadorea</taxon>
        <taxon>Rhabditida</taxon>
        <taxon>Rhabditina</taxon>
        <taxon>Rhabditomorpha</taxon>
        <taxon>Rhabditoidea</taxon>
        <taxon>Rhabditidae</taxon>
        <taxon>Peloderinae</taxon>
        <taxon>Caenorhabditis</taxon>
    </lineage>
</organism>
<reference evidence="2 3" key="1">
    <citation type="journal article" date="1998" name="Science">
        <title>Genome sequence of the nematode C. elegans: a platform for investigating biology.</title>
        <authorList>
            <consortium name="The C. elegans sequencing consortium"/>
            <person name="Sulson J.E."/>
            <person name="Waterston R."/>
        </authorList>
    </citation>
    <scope>NUCLEOTIDE SEQUENCE [LARGE SCALE GENOMIC DNA]</scope>
    <source>
        <strain evidence="2 3">Bristol N2</strain>
    </source>
</reference>
<dbReference type="HOGENOM" id="CLU_3108417_0_0_1"/>
<protein>
    <submittedName>
        <fullName evidence="2">Uncharacterized protein</fullName>
    </submittedName>
</protein>
<evidence type="ECO:0000313" key="3">
    <source>
        <dbReference type="Proteomes" id="UP000001940"/>
    </source>
</evidence>
<gene>
    <name evidence="2" type="ORF">CELE_F46C3.6</name>
    <name evidence="2 4" type="ORF">F46C3.6</name>
</gene>
<dbReference type="GeneID" id="6418851"/>
<dbReference type="PaxDb" id="6239-F46C3.6"/>
<dbReference type="UCSC" id="F46C3.6">
    <property type="organism name" value="c. elegans"/>
</dbReference>
<evidence type="ECO:0000313" key="4">
    <source>
        <dbReference type="WormBase" id="F46C3.6"/>
    </source>
</evidence>
<dbReference type="KEGG" id="cel:CELE_F46C3.6"/>
<dbReference type="Proteomes" id="UP000001940">
    <property type="component" value="Chromosome X"/>
</dbReference>
<keyword evidence="3" id="KW-1185">Reference proteome</keyword>
<dbReference type="Bgee" id="WBGene00045253">
    <property type="expression patterns" value="Expressed in larva and 3 other cell types or tissues"/>
</dbReference>
<evidence type="ECO:0000256" key="1">
    <source>
        <dbReference type="SAM" id="SignalP"/>
    </source>
</evidence>